<dbReference type="Proteomes" id="UP001153737">
    <property type="component" value="Chromosome 4"/>
</dbReference>
<dbReference type="InterPro" id="IPR020471">
    <property type="entry name" value="AKR"/>
</dbReference>
<dbReference type="PANTHER" id="PTHR43827">
    <property type="entry name" value="2,5-DIKETO-D-GLUCONIC ACID REDUCTASE"/>
    <property type="match status" value="1"/>
</dbReference>
<dbReference type="PRINTS" id="PR00069">
    <property type="entry name" value="ALDKETRDTASE"/>
</dbReference>
<evidence type="ECO:0000256" key="5">
    <source>
        <dbReference type="PIRSR" id="PIRSR000097-2"/>
    </source>
</evidence>
<dbReference type="EMBL" id="OU896710">
    <property type="protein sequence ID" value="CAG9821155.1"/>
    <property type="molecule type" value="Genomic_DNA"/>
</dbReference>
<keyword evidence="2" id="KW-0521">NADP</keyword>
<dbReference type="FunFam" id="3.20.20.100:FF:000002">
    <property type="entry name" value="2,5-diketo-D-gluconic acid reductase A"/>
    <property type="match status" value="1"/>
</dbReference>
<feature type="binding site" evidence="5">
    <location>
        <position position="114"/>
    </location>
    <ligand>
        <name>substrate</name>
    </ligand>
</feature>
<dbReference type="Pfam" id="PF00248">
    <property type="entry name" value="Aldo_ket_red"/>
    <property type="match status" value="1"/>
</dbReference>
<dbReference type="SUPFAM" id="SSF51430">
    <property type="entry name" value="NAD(P)-linked oxidoreductase"/>
    <property type="match status" value="1"/>
</dbReference>
<organism evidence="8 9">
    <name type="scientific">Phaedon cochleariae</name>
    <name type="common">Mustard beetle</name>
    <dbReference type="NCBI Taxonomy" id="80249"/>
    <lineage>
        <taxon>Eukaryota</taxon>
        <taxon>Metazoa</taxon>
        <taxon>Ecdysozoa</taxon>
        <taxon>Arthropoda</taxon>
        <taxon>Hexapoda</taxon>
        <taxon>Insecta</taxon>
        <taxon>Pterygota</taxon>
        <taxon>Neoptera</taxon>
        <taxon>Endopterygota</taxon>
        <taxon>Coleoptera</taxon>
        <taxon>Polyphaga</taxon>
        <taxon>Cucujiformia</taxon>
        <taxon>Chrysomeloidea</taxon>
        <taxon>Chrysomelidae</taxon>
        <taxon>Chrysomelinae</taxon>
        <taxon>Chrysomelini</taxon>
        <taxon>Phaedon</taxon>
    </lineage>
</organism>
<keyword evidence="9" id="KW-1185">Reference proteome</keyword>
<reference evidence="8" key="2">
    <citation type="submission" date="2022-10" db="EMBL/GenBank/DDBJ databases">
        <authorList>
            <consortium name="ENA_rothamsted_submissions"/>
            <consortium name="culmorum"/>
            <person name="King R."/>
        </authorList>
    </citation>
    <scope>NUCLEOTIDE SEQUENCE</scope>
</reference>
<dbReference type="PANTHER" id="PTHR43827:SF3">
    <property type="entry name" value="NADP-DEPENDENT OXIDOREDUCTASE DOMAIN-CONTAINING PROTEIN"/>
    <property type="match status" value="1"/>
</dbReference>
<dbReference type="InterPro" id="IPR023210">
    <property type="entry name" value="NADP_OxRdtase_dom"/>
</dbReference>
<evidence type="ECO:0000256" key="3">
    <source>
        <dbReference type="ARBA" id="ARBA00023002"/>
    </source>
</evidence>
<dbReference type="InterPro" id="IPR018170">
    <property type="entry name" value="Aldo/ket_reductase_CS"/>
</dbReference>
<dbReference type="OrthoDB" id="416253at2759"/>
<protein>
    <recommendedName>
        <fullName evidence="7">NADP-dependent oxidoreductase domain-containing protein</fullName>
    </recommendedName>
</protein>
<name>A0A9N9X615_PHACE</name>
<feature type="site" description="Lowers pKa of active site Tyr" evidence="6">
    <location>
        <position position="82"/>
    </location>
</feature>
<dbReference type="InterPro" id="IPR036812">
    <property type="entry name" value="NAD(P)_OxRdtase_dom_sf"/>
</dbReference>
<dbReference type="Gene3D" id="3.20.20.100">
    <property type="entry name" value="NADP-dependent oxidoreductase domain"/>
    <property type="match status" value="1"/>
</dbReference>
<accession>A0A9N9X615</accession>
<evidence type="ECO:0000256" key="1">
    <source>
        <dbReference type="ARBA" id="ARBA00007905"/>
    </source>
</evidence>
<dbReference type="AlphaFoldDB" id="A0A9N9X615"/>
<proteinExistence type="inferred from homology"/>
<dbReference type="PIRSF" id="PIRSF000097">
    <property type="entry name" value="AKR"/>
    <property type="match status" value="1"/>
</dbReference>
<sequence>MMSTNLKFRLPTGEIMPLIGFGTWMLRGDKVLTKTLDLALKAGYRLFDTADMYGNEAEIGRALKELLPKHNLSRKDVFIQTKLDPGNQGGRSYKALRQSLYNLDCEYIDLYLIHWPGSYGVADKSPENAALRDDSWQKMVRAVKEGLIRHIGVSNYTIRHLKQLLSNNHGIKPVVNQVEWHPFWHQKDLYEFCKEQGILLQAYQPLGGPGNRDIMDDREVKKIAKKLDKTTAQVILRWSVQQNIAIIPKSQTEEHIYSNIQLDFTIPEEDMKTLFSLEQQKYDWDPETIA</sequence>
<dbReference type="PROSITE" id="PS00798">
    <property type="entry name" value="ALDOKETO_REDUCTASE_1"/>
    <property type="match status" value="1"/>
</dbReference>
<evidence type="ECO:0000256" key="4">
    <source>
        <dbReference type="PIRSR" id="PIRSR000097-1"/>
    </source>
</evidence>
<evidence type="ECO:0000256" key="6">
    <source>
        <dbReference type="PIRSR" id="PIRSR000097-3"/>
    </source>
</evidence>
<dbReference type="GO" id="GO:0016616">
    <property type="term" value="F:oxidoreductase activity, acting on the CH-OH group of donors, NAD or NADP as acceptor"/>
    <property type="evidence" value="ECO:0007669"/>
    <property type="project" value="UniProtKB-ARBA"/>
</dbReference>
<feature type="domain" description="NADP-dependent oxidoreductase" evidence="7">
    <location>
        <begin position="19"/>
        <end position="276"/>
    </location>
</feature>
<dbReference type="PROSITE" id="PS00062">
    <property type="entry name" value="ALDOKETO_REDUCTASE_2"/>
    <property type="match status" value="1"/>
</dbReference>
<evidence type="ECO:0000313" key="9">
    <source>
        <dbReference type="Proteomes" id="UP001153737"/>
    </source>
</evidence>
<reference evidence="8" key="1">
    <citation type="submission" date="2022-01" db="EMBL/GenBank/DDBJ databases">
        <authorList>
            <person name="King R."/>
        </authorList>
    </citation>
    <scope>NUCLEOTIDE SEQUENCE</scope>
</reference>
<dbReference type="CDD" id="cd19136">
    <property type="entry name" value="AKR_DrGR-like"/>
    <property type="match status" value="1"/>
</dbReference>
<evidence type="ECO:0000259" key="7">
    <source>
        <dbReference type="Pfam" id="PF00248"/>
    </source>
</evidence>
<comment type="similarity">
    <text evidence="1">Belongs to the aldo/keto reductase family.</text>
</comment>
<evidence type="ECO:0000256" key="2">
    <source>
        <dbReference type="ARBA" id="ARBA00022857"/>
    </source>
</evidence>
<evidence type="ECO:0000313" key="8">
    <source>
        <dbReference type="EMBL" id="CAG9821155.1"/>
    </source>
</evidence>
<feature type="active site" description="Proton donor" evidence="4">
    <location>
        <position position="53"/>
    </location>
</feature>
<gene>
    <name evidence="8" type="ORF">PHAECO_LOCUS8378</name>
</gene>
<keyword evidence="3" id="KW-0560">Oxidoreductase</keyword>